<evidence type="ECO:0000256" key="6">
    <source>
        <dbReference type="ARBA" id="ARBA00022723"/>
    </source>
</evidence>
<feature type="chain" id="PRO_5003040665" evidence="14">
    <location>
        <begin position="26"/>
        <end position="444"/>
    </location>
</feature>
<dbReference type="Proteomes" id="UP000001396">
    <property type="component" value="Unassembled WGS sequence"/>
</dbReference>
<dbReference type="InterPro" id="IPR002401">
    <property type="entry name" value="Cyt_P450_E_grp-I"/>
</dbReference>
<accession>D3AZN7</accession>
<protein>
    <submittedName>
        <fullName evidence="15">Cytochrome P450 family protein</fullName>
    </submittedName>
</protein>
<keyword evidence="9 12" id="KW-0408">Iron</keyword>
<dbReference type="OMA" id="NIFTWDQ"/>
<evidence type="ECO:0000256" key="1">
    <source>
        <dbReference type="ARBA" id="ARBA00001971"/>
    </source>
</evidence>
<dbReference type="GeneID" id="31357945"/>
<dbReference type="GO" id="GO:0016020">
    <property type="term" value="C:membrane"/>
    <property type="evidence" value="ECO:0007669"/>
    <property type="project" value="UniProtKB-SubCell"/>
</dbReference>
<evidence type="ECO:0000256" key="13">
    <source>
        <dbReference type="RuleBase" id="RU000461"/>
    </source>
</evidence>
<keyword evidence="7" id="KW-1133">Transmembrane helix</keyword>
<evidence type="ECO:0000256" key="10">
    <source>
        <dbReference type="ARBA" id="ARBA00023033"/>
    </source>
</evidence>
<dbReference type="InterPro" id="IPR017972">
    <property type="entry name" value="Cyt_P450_CS"/>
</dbReference>
<dbReference type="Pfam" id="PF00067">
    <property type="entry name" value="p450"/>
    <property type="match status" value="2"/>
</dbReference>
<evidence type="ECO:0000256" key="11">
    <source>
        <dbReference type="ARBA" id="ARBA00023136"/>
    </source>
</evidence>
<keyword evidence="5" id="KW-0812">Transmembrane</keyword>
<dbReference type="InterPro" id="IPR036396">
    <property type="entry name" value="Cyt_P450_sf"/>
</dbReference>
<feature type="binding site" description="axial binding residue" evidence="12">
    <location>
        <position position="388"/>
    </location>
    <ligand>
        <name>heme</name>
        <dbReference type="ChEBI" id="CHEBI:30413"/>
    </ligand>
    <ligandPart>
        <name>Fe</name>
        <dbReference type="ChEBI" id="CHEBI:18248"/>
    </ligandPart>
</feature>
<evidence type="ECO:0000256" key="4">
    <source>
        <dbReference type="ARBA" id="ARBA00022617"/>
    </source>
</evidence>
<comment type="similarity">
    <text evidence="3 13">Belongs to the cytochrome P450 family.</text>
</comment>
<dbReference type="SUPFAM" id="SSF48264">
    <property type="entry name" value="Cytochrome P450"/>
    <property type="match status" value="1"/>
</dbReference>
<dbReference type="InterPro" id="IPR001128">
    <property type="entry name" value="Cyt_P450"/>
</dbReference>
<keyword evidence="4 12" id="KW-0349">Heme</keyword>
<keyword evidence="16" id="KW-1185">Reference proteome</keyword>
<dbReference type="STRING" id="670386.D3AZN7"/>
<dbReference type="Gene3D" id="1.10.630.10">
    <property type="entry name" value="Cytochrome P450"/>
    <property type="match status" value="1"/>
</dbReference>
<dbReference type="PANTHER" id="PTHR24303:SF31">
    <property type="entry name" value="CYTOCHROME P450 307A1-RELATED"/>
    <property type="match status" value="1"/>
</dbReference>
<evidence type="ECO:0000256" key="12">
    <source>
        <dbReference type="PIRSR" id="PIRSR602401-1"/>
    </source>
</evidence>
<sequence>MLIFLFVVIFFISLFHHLDPPRILAYPIVGNSFWIISDLPYIGFQKLIEKYGDVFGLYLGTKYTVVVCSAPLAKAIISDNSDNFINKPSSIGWREFSSGHKDLFLARDNDWYTVRQFMGKSFTTTQLKYQLPLIYDQADKMIEYFRSFAKSNFNLNPKDACYKYSINIALQILVSKEVSYEEEVDKDFGNIVQYCEKIAHNIGTSVVLESFEFLKPLVYLYLNKPRNLMDQFILSAEELGDRDRISFISTDFIVAADSASVTILWFILLMVNNPDCQEKAFDEIKSVVGNREKVEIPDKTQLPYLCAVIKECQRYIPPTPFIFPRESKESIVINDIFIPKGANVLVNFYAMARNKNYWQNPDQFDPNRFMNNNHSENFLPFGTGPRSCIGMNLALDQLFIACSNILLNFKIKSTDNNPISEGGLTYDILLKPSQYEIKFEERVK</sequence>
<evidence type="ECO:0000313" key="16">
    <source>
        <dbReference type="Proteomes" id="UP000001396"/>
    </source>
</evidence>
<evidence type="ECO:0000256" key="2">
    <source>
        <dbReference type="ARBA" id="ARBA00004167"/>
    </source>
</evidence>
<evidence type="ECO:0000256" key="9">
    <source>
        <dbReference type="ARBA" id="ARBA00023004"/>
    </source>
</evidence>
<dbReference type="PROSITE" id="PS00086">
    <property type="entry name" value="CYTOCHROME_P450"/>
    <property type="match status" value="1"/>
</dbReference>
<evidence type="ECO:0000256" key="7">
    <source>
        <dbReference type="ARBA" id="ARBA00022989"/>
    </source>
</evidence>
<evidence type="ECO:0000256" key="3">
    <source>
        <dbReference type="ARBA" id="ARBA00010617"/>
    </source>
</evidence>
<evidence type="ECO:0000256" key="5">
    <source>
        <dbReference type="ARBA" id="ARBA00022692"/>
    </source>
</evidence>
<evidence type="ECO:0000256" key="14">
    <source>
        <dbReference type="SAM" id="SignalP"/>
    </source>
</evidence>
<keyword evidence="14" id="KW-0732">Signal</keyword>
<gene>
    <name evidence="15" type="ORF">PPL_02420</name>
</gene>
<name>D3AZN7_HETP5</name>
<organism evidence="15 16">
    <name type="scientific">Heterostelium pallidum (strain ATCC 26659 / Pp 5 / PN500)</name>
    <name type="common">Cellular slime mold</name>
    <name type="synonym">Polysphondylium pallidum</name>
    <dbReference type="NCBI Taxonomy" id="670386"/>
    <lineage>
        <taxon>Eukaryota</taxon>
        <taxon>Amoebozoa</taxon>
        <taxon>Evosea</taxon>
        <taxon>Eumycetozoa</taxon>
        <taxon>Dictyostelia</taxon>
        <taxon>Acytosteliales</taxon>
        <taxon>Acytosteliaceae</taxon>
        <taxon>Heterostelium</taxon>
    </lineage>
</organism>
<dbReference type="GO" id="GO:0005506">
    <property type="term" value="F:iron ion binding"/>
    <property type="evidence" value="ECO:0007669"/>
    <property type="project" value="InterPro"/>
</dbReference>
<dbReference type="InParanoid" id="D3AZN7"/>
<dbReference type="GO" id="GO:0004497">
    <property type="term" value="F:monooxygenase activity"/>
    <property type="evidence" value="ECO:0007669"/>
    <property type="project" value="UniProtKB-KW"/>
</dbReference>
<keyword evidence="10 13" id="KW-0503">Monooxygenase</keyword>
<dbReference type="GO" id="GO:0020037">
    <property type="term" value="F:heme binding"/>
    <property type="evidence" value="ECO:0007669"/>
    <property type="project" value="InterPro"/>
</dbReference>
<comment type="cofactor">
    <cofactor evidence="1 12">
        <name>heme</name>
        <dbReference type="ChEBI" id="CHEBI:30413"/>
    </cofactor>
</comment>
<keyword evidence="11" id="KW-0472">Membrane</keyword>
<dbReference type="CDD" id="cd20617">
    <property type="entry name" value="CYP1_2-like"/>
    <property type="match status" value="1"/>
</dbReference>
<dbReference type="AlphaFoldDB" id="D3AZN7"/>
<dbReference type="PRINTS" id="PR00463">
    <property type="entry name" value="EP450I"/>
</dbReference>
<comment type="caution">
    <text evidence="15">The sequence shown here is derived from an EMBL/GenBank/DDBJ whole genome shotgun (WGS) entry which is preliminary data.</text>
</comment>
<reference evidence="15 16" key="1">
    <citation type="journal article" date="2011" name="Genome Res.">
        <title>Phylogeny-wide analysis of social amoeba genomes highlights ancient origins for complex intercellular communication.</title>
        <authorList>
            <person name="Heidel A.J."/>
            <person name="Lawal H.M."/>
            <person name="Felder M."/>
            <person name="Schilde C."/>
            <person name="Helps N.R."/>
            <person name="Tunggal B."/>
            <person name="Rivero F."/>
            <person name="John U."/>
            <person name="Schleicher M."/>
            <person name="Eichinger L."/>
            <person name="Platzer M."/>
            <person name="Noegel A.A."/>
            <person name="Schaap P."/>
            <person name="Gloeckner G."/>
        </authorList>
    </citation>
    <scope>NUCLEOTIDE SEQUENCE [LARGE SCALE GENOMIC DNA]</scope>
    <source>
        <strain evidence="16">ATCC 26659 / Pp 5 / PN500</strain>
    </source>
</reference>
<dbReference type="RefSeq" id="XP_020437525.1">
    <property type="nucleotide sequence ID" value="XM_020573408.1"/>
</dbReference>
<dbReference type="GO" id="GO:0016705">
    <property type="term" value="F:oxidoreductase activity, acting on paired donors, with incorporation or reduction of molecular oxygen"/>
    <property type="evidence" value="ECO:0007669"/>
    <property type="project" value="InterPro"/>
</dbReference>
<evidence type="ECO:0000313" key="15">
    <source>
        <dbReference type="EMBL" id="EFA85416.1"/>
    </source>
</evidence>
<dbReference type="EMBL" id="ADBJ01000008">
    <property type="protein sequence ID" value="EFA85416.1"/>
    <property type="molecule type" value="Genomic_DNA"/>
</dbReference>
<keyword evidence="6 12" id="KW-0479">Metal-binding</keyword>
<evidence type="ECO:0000256" key="8">
    <source>
        <dbReference type="ARBA" id="ARBA00023002"/>
    </source>
</evidence>
<proteinExistence type="inferred from homology"/>
<keyword evidence="8 13" id="KW-0560">Oxidoreductase</keyword>
<comment type="subcellular location">
    <subcellularLocation>
        <location evidence="2">Membrane</location>
        <topology evidence="2">Single-pass membrane protein</topology>
    </subcellularLocation>
</comment>
<feature type="signal peptide" evidence="14">
    <location>
        <begin position="1"/>
        <end position="25"/>
    </location>
</feature>
<dbReference type="PANTHER" id="PTHR24303">
    <property type="entry name" value="HEME-BINDING MONOOXYGENASE FAMILY"/>
    <property type="match status" value="1"/>
</dbReference>
<dbReference type="PRINTS" id="PR00385">
    <property type="entry name" value="P450"/>
</dbReference>